<keyword evidence="2 4" id="KW-0808">Transferase</keyword>
<evidence type="ECO:0000313" key="4">
    <source>
        <dbReference type="EMBL" id="AQS87193.1"/>
    </source>
</evidence>
<gene>
    <name evidence="4" type="ORF">A0U93_03715</name>
</gene>
<keyword evidence="5" id="KW-1185">Reference proteome</keyword>
<dbReference type="InterPro" id="IPR002123">
    <property type="entry name" value="Plipid/glycerol_acylTrfase"/>
</dbReference>
<evidence type="ECO:0000256" key="2">
    <source>
        <dbReference type="ARBA" id="ARBA00022679"/>
    </source>
</evidence>
<dbReference type="OrthoDB" id="5290997at2"/>
<dbReference type="Proteomes" id="UP000188604">
    <property type="component" value="Chromosome"/>
</dbReference>
<dbReference type="KEGG" id="nch:A0U93_03715"/>
<comment type="pathway">
    <text evidence="1">Lipid metabolism.</text>
</comment>
<dbReference type="STRING" id="320497.A0U93_03715"/>
<evidence type="ECO:0000256" key="3">
    <source>
        <dbReference type="ARBA" id="ARBA00023315"/>
    </source>
</evidence>
<dbReference type="RefSeq" id="WP_077806165.1">
    <property type="nucleotide sequence ID" value="NZ_BJXS01000008.1"/>
</dbReference>
<evidence type="ECO:0000313" key="5">
    <source>
        <dbReference type="Proteomes" id="UP000188604"/>
    </source>
</evidence>
<dbReference type="Pfam" id="PF01553">
    <property type="entry name" value="Acyltransferase"/>
    <property type="match status" value="1"/>
</dbReference>
<name>A0A1U9KN28_9PROT</name>
<dbReference type="PANTHER" id="PTHR10434">
    <property type="entry name" value="1-ACYL-SN-GLYCEROL-3-PHOSPHATE ACYLTRANSFERASE"/>
    <property type="match status" value="1"/>
</dbReference>
<accession>A0A1U9KN28</accession>
<reference evidence="4 5" key="1">
    <citation type="submission" date="2016-03" db="EMBL/GenBank/DDBJ databases">
        <title>Acetic acid bacteria sequencing.</title>
        <authorList>
            <person name="Brandt J."/>
            <person name="Jakob F."/>
            <person name="Vogel R.F."/>
        </authorList>
    </citation>
    <scope>NUCLEOTIDE SEQUENCE [LARGE SCALE GENOMIC DNA]</scope>
    <source>
        <strain evidence="4 5">NBRC 101099</strain>
    </source>
</reference>
<dbReference type="GO" id="GO:0003841">
    <property type="term" value="F:1-acylglycerol-3-phosphate O-acyltransferase activity"/>
    <property type="evidence" value="ECO:0007669"/>
    <property type="project" value="TreeGrafter"/>
</dbReference>
<dbReference type="SUPFAM" id="SSF69593">
    <property type="entry name" value="Glycerol-3-phosphate (1)-acyltransferase"/>
    <property type="match status" value="1"/>
</dbReference>
<sequence>MSALRALAFALYFLILTVVMGIGAIPIRILRKRQAALVYAKLWARLVLAGLCRICAIRIDVTGRDNIPDGPCFIACQHQSYFDGFIWMNLVPDPAYIIKQELIRVPLVGPMLMLSGMIPVERNAGSKALRDLMRNTQSAFDDRRQIVIFPEGTRALPGERKPLQPGIVALAKQSPVPIVPVATDSGHCWPRTGFMKYPGTIHVRIGRPLGDSKGRAALIAAINDAWDRLSITEDKFGSTVDNSVGGTLPD</sequence>
<dbReference type="AlphaFoldDB" id="A0A1U9KN28"/>
<dbReference type="GO" id="GO:0006654">
    <property type="term" value="P:phosphatidic acid biosynthetic process"/>
    <property type="evidence" value="ECO:0007669"/>
    <property type="project" value="TreeGrafter"/>
</dbReference>
<keyword evidence="3 4" id="KW-0012">Acyltransferase</keyword>
<dbReference type="CDD" id="cd07989">
    <property type="entry name" value="LPLAT_AGPAT-like"/>
    <property type="match status" value="1"/>
</dbReference>
<evidence type="ECO:0000256" key="1">
    <source>
        <dbReference type="ARBA" id="ARBA00005189"/>
    </source>
</evidence>
<dbReference type="EMBL" id="CP014691">
    <property type="protein sequence ID" value="AQS87193.1"/>
    <property type="molecule type" value="Genomic_DNA"/>
</dbReference>
<protein>
    <submittedName>
        <fullName evidence="4">Acyl-phosphate glycerol 3-phosphate acyltransferase</fullName>
    </submittedName>
</protein>
<proteinExistence type="predicted"/>
<dbReference type="PANTHER" id="PTHR10434:SF40">
    <property type="entry name" value="1-ACYL-SN-GLYCEROL-3-PHOSPHATE ACYLTRANSFERASE"/>
    <property type="match status" value="1"/>
</dbReference>
<dbReference type="SMART" id="SM00563">
    <property type="entry name" value="PlsC"/>
    <property type="match status" value="1"/>
</dbReference>
<organism evidence="4 5">
    <name type="scientific">Neoasaia chiangmaiensis</name>
    <dbReference type="NCBI Taxonomy" id="320497"/>
    <lineage>
        <taxon>Bacteria</taxon>
        <taxon>Pseudomonadati</taxon>
        <taxon>Pseudomonadota</taxon>
        <taxon>Alphaproteobacteria</taxon>
        <taxon>Acetobacterales</taxon>
        <taxon>Acetobacteraceae</taxon>
        <taxon>Neoasaia</taxon>
    </lineage>
</organism>